<dbReference type="Gene3D" id="3.10.129.10">
    <property type="entry name" value="Hotdog Thioesterase"/>
    <property type="match status" value="1"/>
</dbReference>
<dbReference type="InterPro" id="IPR029069">
    <property type="entry name" value="HotDog_dom_sf"/>
</dbReference>
<name>J3LQF7_ORYBR</name>
<evidence type="ECO:0000313" key="2">
    <source>
        <dbReference type="EnsemblPlants" id="OB03G32830.1"/>
    </source>
</evidence>
<dbReference type="AlphaFoldDB" id="J3LQF7"/>
<dbReference type="Proteomes" id="UP000006038">
    <property type="component" value="Chromosome 3"/>
</dbReference>
<dbReference type="GeneID" id="107303940"/>
<dbReference type="STRING" id="4533.J3LQF7"/>
<dbReference type="PANTHER" id="PTHR43437">
    <property type="entry name" value="HYDROXYACYL-THIOESTER DEHYDRATASE TYPE 2, MITOCHONDRIAL-RELATED"/>
    <property type="match status" value="1"/>
</dbReference>
<dbReference type="OrthoDB" id="3592703at2759"/>
<reference evidence="2" key="1">
    <citation type="journal article" date="2013" name="Nat. Commun.">
        <title>Whole-genome sequencing of Oryza brachyantha reveals mechanisms underlying Oryza genome evolution.</title>
        <authorList>
            <person name="Chen J."/>
            <person name="Huang Q."/>
            <person name="Gao D."/>
            <person name="Wang J."/>
            <person name="Lang Y."/>
            <person name="Liu T."/>
            <person name="Li B."/>
            <person name="Bai Z."/>
            <person name="Luis Goicoechea J."/>
            <person name="Liang C."/>
            <person name="Chen C."/>
            <person name="Zhang W."/>
            <person name="Sun S."/>
            <person name="Liao Y."/>
            <person name="Zhang X."/>
            <person name="Yang L."/>
            <person name="Song C."/>
            <person name="Wang M."/>
            <person name="Shi J."/>
            <person name="Liu G."/>
            <person name="Liu J."/>
            <person name="Zhou H."/>
            <person name="Zhou W."/>
            <person name="Yu Q."/>
            <person name="An N."/>
            <person name="Chen Y."/>
            <person name="Cai Q."/>
            <person name="Wang B."/>
            <person name="Liu B."/>
            <person name="Min J."/>
            <person name="Huang Y."/>
            <person name="Wu H."/>
            <person name="Li Z."/>
            <person name="Zhang Y."/>
            <person name="Yin Y."/>
            <person name="Song W."/>
            <person name="Jiang J."/>
            <person name="Jackson S.A."/>
            <person name="Wing R.A."/>
            <person name="Wang J."/>
            <person name="Chen M."/>
        </authorList>
    </citation>
    <scope>NUCLEOTIDE SEQUENCE [LARGE SCALE GENOMIC DNA]</scope>
    <source>
        <strain evidence="2">cv. IRGC 101232</strain>
    </source>
</reference>
<dbReference type="OMA" id="CFKKERM"/>
<dbReference type="SUPFAM" id="SSF54637">
    <property type="entry name" value="Thioesterase/thiol ester dehydrase-isomerase"/>
    <property type="match status" value="1"/>
</dbReference>
<protein>
    <submittedName>
        <fullName evidence="2">Uncharacterized protein</fullName>
    </submittedName>
</protein>
<dbReference type="PANTHER" id="PTHR43437:SF3">
    <property type="entry name" value="HYDROXYACYL-THIOESTER DEHYDRATASE TYPE 2, MITOCHONDRIAL"/>
    <property type="match status" value="1"/>
</dbReference>
<feature type="chain" id="PRO_5003774127" evidence="1">
    <location>
        <begin position="22"/>
        <end position="89"/>
    </location>
</feature>
<dbReference type="HOGENOM" id="CLU_189436_0_0_1"/>
<dbReference type="GO" id="GO:0006633">
    <property type="term" value="P:fatty acid biosynthetic process"/>
    <property type="evidence" value="ECO:0007669"/>
    <property type="project" value="TreeGrafter"/>
</dbReference>
<evidence type="ECO:0000313" key="3">
    <source>
        <dbReference type="Proteomes" id="UP000006038"/>
    </source>
</evidence>
<keyword evidence="3" id="KW-1185">Reference proteome</keyword>
<sequence length="89" mass="9574">MLVASLFPALVAAHFPGAVYARQSLKFAAPVYVGKEVLVQVQVLHIRASATKYIVKFGTKCFTNGSENSPAVDGEALTVLPSLRLRDNN</sequence>
<dbReference type="GO" id="GO:0005739">
    <property type="term" value="C:mitochondrion"/>
    <property type="evidence" value="ECO:0007669"/>
    <property type="project" value="TreeGrafter"/>
</dbReference>
<dbReference type="KEGG" id="obr:107303940"/>
<dbReference type="GO" id="GO:0019171">
    <property type="term" value="F:(3R)-hydroxyacyl-[acyl-carrier-protein] dehydratase activity"/>
    <property type="evidence" value="ECO:0007669"/>
    <property type="project" value="TreeGrafter"/>
</dbReference>
<feature type="signal peptide" evidence="1">
    <location>
        <begin position="1"/>
        <end position="21"/>
    </location>
</feature>
<dbReference type="EnsemblPlants" id="OB03G32830.1">
    <property type="protein sequence ID" value="OB03G32830.1"/>
    <property type="gene ID" value="OB03G32830"/>
</dbReference>
<reference evidence="2" key="2">
    <citation type="submission" date="2013-04" db="UniProtKB">
        <authorList>
            <consortium name="EnsemblPlants"/>
        </authorList>
    </citation>
    <scope>IDENTIFICATION</scope>
</reference>
<dbReference type="eggNOG" id="KOG1206">
    <property type="taxonomic scope" value="Eukaryota"/>
</dbReference>
<proteinExistence type="predicted"/>
<evidence type="ECO:0000256" key="1">
    <source>
        <dbReference type="SAM" id="SignalP"/>
    </source>
</evidence>
<keyword evidence="1" id="KW-0732">Signal</keyword>
<dbReference type="InterPro" id="IPR050965">
    <property type="entry name" value="UPF0336/Enoyl-CoA_hydratase"/>
</dbReference>
<dbReference type="Gramene" id="OB03G32830.1">
    <property type="protein sequence ID" value="OB03G32830.1"/>
    <property type="gene ID" value="OB03G32830"/>
</dbReference>
<accession>J3LQF7</accession>
<organism evidence="2">
    <name type="scientific">Oryza brachyantha</name>
    <name type="common">malo sina</name>
    <dbReference type="NCBI Taxonomy" id="4533"/>
    <lineage>
        <taxon>Eukaryota</taxon>
        <taxon>Viridiplantae</taxon>
        <taxon>Streptophyta</taxon>
        <taxon>Embryophyta</taxon>
        <taxon>Tracheophyta</taxon>
        <taxon>Spermatophyta</taxon>
        <taxon>Magnoliopsida</taxon>
        <taxon>Liliopsida</taxon>
        <taxon>Poales</taxon>
        <taxon>Poaceae</taxon>
        <taxon>BOP clade</taxon>
        <taxon>Oryzoideae</taxon>
        <taxon>Oryzeae</taxon>
        <taxon>Oryzinae</taxon>
        <taxon>Oryza</taxon>
    </lineage>
</organism>